<comment type="caution">
    <text evidence="1">The sequence shown here is derived from an EMBL/GenBank/DDBJ whole genome shotgun (WGS) entry which is preliminary data.</text>
</comment>
<dbReference type="Proteomes" id="UP000577362">
    <property type="component" value="Unassembled WGS sequence"/>
</dbReference>
<reference evidence="1 2" key="1">
    <citation type="submission" date="2020-08" db="EMBL/GenBank/DDBJ databases">
        <title>Genomic Encyclopedia of Type Strains, Phase IV (KMG-IV): sequencing the most valuable type-strain genomes for metagenomic binning, comparative biology and taxonomic classification.</title>
        <authorList>
            <person name="Goeker M."/>
        </authorList>
    </citation>
    <scope>NUCLEOTIDE SEQUENCE [LARGE SCALE GENOMIC DNA]</scope>
    <source>
        <strain evidence="1 2">DSM 103737</strain>
    </source>
</reference>
<dbReference type="AlphaFoldDB" id="A0A840C809"/>
<evidence type="ECO:0000313" key="1">
    <source>
        <dbReference type="EMBL" id="MBB4018467.1"/>
    </source>
</evidence>
<name>A0A840C809_9HYPH</name>
<protein>
    <submittedName>
        <fullName evidence="1">Uncharacterized protein</fullName>
    </submittedName>
</protein>
<dbReference type="EMBL" id="JACIEN010000004">
    <property type="protein sequence ID" value="MBB4018467.1"/>
    <property type="molecule type" value="Genomic_DNA"/>
</dbReference>
<accession>A0A840C809</accession>
<organism evidence="1 2">
    <name type="scientific">Chelatococcus caeni</name>
    <dbReference type="NCBI Taxonomy" id="1348468"/>
    <lineage>
        <taxon>Bacteria</taxon>
        <taxon>Pseudomonadati</taxon>
        <taxon>Pseudomonadota</taxon>
        <taxon>Alphaproteobacteria</taxon>
        <taxon>Hyphomicrobiales</taxon>
        <taxon>Chelatococcaceae</taxon>
        <taxon>Chelatococcus</taxon>
    </lineage>
</organism>
<proteinExistence type="predicted"/>
<gene>
    <name evidence="1" type="ORF">GGR16_003514</name>
</gene>
<keyword evidence="2" id="KW-1185">Reference proteome</keyword>
<evidence type="ECO:0000313" key="2">
    <source>
        <dbReference type="Proteomes" id="UP000577362"/>
    </source>
</evidence>
<sequence length="124" mass="12994">MNAALGILHLKKAGGAFAVKWRGVHGGRFPAHEHRLAVPTADLARLAGPADRADMEAVHHVRHEAGLVIVLGIGVDAIPVTLADARQLQRLEPLGGAPPGPQQDAQADIAFQREACSEALVAAR</sequence>
<dbReference type="RefSeq" id="WP_183317411.1">
    <property type="nucleotide sequence ID" value="NZ_JACIEN010000004.1"/>
</dbReference>